<dbReference type="EMBL" id="BSPP01000010">
    <property type="protein sequence ID" value="GLS87628.1"/>
    <property type="molecule type" value="Genomic_DNA"/>
</dbReference>
<accession>A0AA37TU61</accession>
<evidence type="ECO:0000313" key="5">
    <source>
        <dbReference type="Proteomes" id="UP001157355"/>
    </source>
</evidence>
<dbReference type="AlphaFoldDB" id="A0AA37TU61"/>
<evidence type="ECO:0000313" key="4">
    <source>
        <dbReference type="EMBL" id="GLS87628.1"/>
    </source>
</evidence>
<keyword evidence="5" id="KW-1185">Reference proteome</keyword>
<organism evidence="4 5">
    <name type="scientific">Cypionkella aquatica</name>
    <dbReference type="NCBI Taxonomy" id="1756042"/>
    <lineage>
        <taxon>Bacteria</taxon>
        <taxon>Pseudomonadati</taxon>
        <taxon>Pseudomonadota</taxon>
        <taxon>Alphaproteobacteria</taxon>
        <taxon>Rhodobacterales</taxon>
        <taxon>Paracoccaceae</taxon>
        <taxon>Cypionkella</taxon>
    </lineage>
</organism>
<evidence type="ECO:0000256" key="2">
    <source>
        <dbReference type="ARBA" id="ARBA00023295"/>
    </source>
</evidence>
<dbReference type="GO" id="GO:0006152">
    <property type="term" value="P:purine nucleoside catabolic process"/>
    <property type="evidence" value="ECO:0007669"/>
    <property type="project" value="TreeGrafter"/>
</dbReference>
<dbReference type="RefSeq" id="WP_284325806.1">
    <property type="nucleotide sequence ID" value="NZ_BSPP01000010.1"/>
</dbReference>
<dbReference type="Gene3D" id="3.90.245.10">
    <property type="entry name" value="Ribonucleoside hydrolase-like"/>
    <property type="match status" value="1"/>
</dbReference>
<sequence>MANSARKIIIDTDPGQDDAFAIMLALGSPEDIEVLGLVAVAGNVPLALTQKNTRMICELAGRPDLKVFAGCDRPLKRKLVTAEHVHGKSGLDGPVLADPVMPLQEQHGVDFIIETLRREPAGTVTLCPLGPLTNIAQAFLQAPDVVARVQEIVLMGGGYFEGGNITPAAEFNIYVDPEAAEIVFRAGVPLVVMPLDVTHKVLTTKARVDGFRAMGTEVGRVAAEWADFFERFDVAKYGSEGGPLHDPTVVAYLIKPELFKGRLINVEIETGSELTLGMTVADWWGVTERAKNAFFVGDVDAQGFFDLLTERLARL</sequence>
<dbReference type="CDD" id="cd02651">
    <property type="entry name" value="nuc_hydro_IU_UC_XIUA"/>
    <property type="match status" value="1"/>
</dbReference>
<dbReference type="GO" id="GO:0005829">
    <property type="term" value="C:cytosol"/>
    <property type="evidence" value="ECO:0007669"/>
    <property type="project" value="TreeGrafter"/>
</dbReference>
<evidence type="ECO:0000259" key="3">
    <source>
        <dbReference type="Pfam" id="PF01156"/>
    </source>
</evidence>
<keyword evidence="1" id="KW-0378">Hydrolase</keyword>
<dbReference type="Proteomes" id="UP001157355">
    <property type="component" value="Unassembled WGS sequence"/>
</dbReference>
<proteinExistence type="predicted"/>
<dbReference type="InterPro" id="IPR001910">
    <property type="entry name" value="Inosine/uridine_hydrolase_dom"/>
</dbReference>
<feature type="domain" description="Inosine/uridine-preferring nucleoside hydrolase" evidence="3">
    <location>
        <begin position="8"/>
        <end position="306"/>
    </location>
</feature>
<dbReference type="GO" id="GO:0008477">
    <property type="term" value="F:purine nucleosidase activity"/>
    <property type="evidence" value="ECO:0007669"/>
    <property type="project" value="TreeGrafter"/>
</dbReference>
<keyword evidence="2" id="KW-0326">Glycosidase</keyword>
<protein>
    <recommendedName>
        <fullName evidence="3">Inosine/uridine-preferring nucleoside hydrolase domain-containing protein</fullName>
    </recommendedName>
</protein>
<dbReference type="PANTHER" id="PTHR12304:SF4">
    <property type="entry name" value="URIDINE NUCLEOSIDASE"/>
    <property type="match status" value="1"/>
</dbReference>
<reference evidence="4 5" key="1">
    <citation type="journal article" date="2014" name="Int. J. Syst. Evol. Microbiol.">
        <title>Complete genome sequence of Corynebacterium casei LMG S-19264T (=DSM 44701T), isolated from a smear-ripened cheese.</title>
        <authorList>
            <consortium name="US DOE Joint Genome Institute (JGI-PGF)"/>
            <person name="Walter F."/>
            <person name="Albersmeier A."/>
            <person name="Kalinowski J."/>
            <person name="Ruckert C."/>
        </authorList>
    </citation>
    <scope>NUCLEOTIDE SEQUENCE [LARGE SCALE GENOMIC DNA]</scope>
    <source>
        <strain evidence="4 5">NBRC 111766</strain>
    </source>
</reference>
<comment type="caution">
    <text evidence="4">The sequence shown here is derived from an EMBL/GenBank/DDBJ whole genome shotgun (WGS) entry which is preliminary data.</text>
</comment>
<dbReference type="Pfam" id="PF01156">
    <property type="entry name" value="IU_nuc_hydro"/>
    <property type="match status" value="1"/>
</dbReference>
<name>A0AA37TU61_9RHOB</name>
<dbReference type="InterPro" id="IPR036452">
    <property type="entry name" value="Ribo_hydro-like"/>
</dbReference>
<dbReference type="PANTHER" id="PTHR12304">
    <property type="entry name" value="INOSINE-URIDINE PREFERRING NUCLEOSIDE HYDROLASE"/>
    <property type="match status" value="1"/>
</dbReference>
<gene>
    <name evidence="4" type="ORF">GCM10010873_26020</name>
</gene>
<evidence type="ECO:0000256" key="1">
    <source>
        <dbReference type="ARBA" id="ARBA00022801"/>
    </source>
</evidence>
<dbReference type="InterPro" id="IPR023186">
    <property type="entry name" value="IUNH"/>
</dbReference>
<dbReference type="SUPFAM" id="SSF53590">
    <property type="entry name" value="Nucleoside hydrolase"/>
    <property type="match status" value="1"/>
</dbReference>